<evidence type="ECO:0000259" key="3">
    <source>
        <dbReference type="Pfam" id="PF16344"/>
    </source>
</evidence>
<dbReference type="PIRSF" id="PIRSF018266">
    <property type="entry name" value="FecR"/>
    <property type="match status" value="1"/>
</dbReference>
<proteinExistence type="predicted"/>
<sequence length="373" mass="42700">MSQNIHVLLEKFFEGNCTRHEINVLKNYFEKDSFEELEAFLLDEWNNPKPNDLPREKRELVLKEIMKQVSVEKQSRFKLTAFLKYAAIFIGILGVSIWFFNLPADTQNSPEITIELEDGSIRTLDSQEDLVEHSDFTYKKGKLLYTPKSKPSNEKLEFNTIRVPFGKSVTLVLSDGSTTIINAGSSLKYPKTFLKGKGREVYLEGEAYFEVVSNPDEPFIVNSNHTRTQVLGTKFNVSAYPGDKDENIALLEGSVQVSTEGLQHTSVLKPNEMAVFQKSKNSLHSVNTNAADHIAWTKGIMLFRNEKFSTIQRKLERHYNVSIDCKNKDLLQQSFTGRFRNESIEEVFKTFQRAASFNFSINNDKITINPKNN</sequence>
<dbReference type="PANTHER" id="PTHR30273:SF2">
    <property type="entry name" value="PROTEIN FECR"/>
    <property type="match status" value="1"/>
</dbReference>
<dbReference type="Pfam" id="PF04773">
    <property type="entry name" value="FecR"/>
    <property type="match status" value="1"/>
</dbReference>
<evidence type="ECO:0000256" key="1">
    <source>
        <dbReference type="SAM" id="Phobius"/>
    </source>
</evidence>
<evidence type="ECO:0000313" key="5">
    <source>
        <dbReference type="Proteomes" id="UP000635665"/>
    </source>
</evidence>
<dbReference type="Pfam" id="PF16344">
    <property type="entry name" value="FecR_C"/>
    <property type="match status" value="1"/>
</dbReference>
<evidence type="ECO:0000313" key="4">
    <source>
        <dbReference type="EMBL" id="MBI6121390.1"/>
    </source>
</evidence>
<gene>
    <name evidence="4" type="ORF">I6U50_15290</name>
</gene>
<keyword evidence="5" id="KW-1185">Reference proteome</keyword>
<dbReference type="EMBL" id="JAEHNY010000017">
    <property type="protein sequence ID" value="MBI6121390.1"/>
    <property type="molecule type" value="Genomic_DNA"/>
</dbReference>
<protein>
    <submittedName>
        <fullName evidence="4">FecR family protein</fullName>
    </submittedName>
</protein>
<feature type="transmembrane region" description="Helical" evidence="1">
    <location>
        <begin position="82"/>
        <end position="100"/>
    </location>
</feature>
<feature type="domain" description="Protein FecR C-terminal" evidence="3">
    <location>
        <begin position="301"/>
        <end position="368"/>
    </location>
</feature>
<keyword evidence="1" id="KW-0812">Transmembrane</keyword>
<dbReference type="InterPro" id="IPR012373">
    <property type="entry name" value="Ferrdict_sens_TM"/>
</dbReference>
<dbReference type="InterPro" id="IPR032508">
    <property type="entry name" value="FecR_C"/>
</dbReference>
<keyword evidence="1" id="KW-0472">Membrane</keyword>
<dbReference type="Gene3D" id="2.60.120.1440">
    <property type="match status" value="1"/>
</dbReference>
<organism evidence="4 5">
    <name type="scientific">Salegentibacter maritimus</name>
    <dbReference type="NCBI Taxonomy" id="2794347"/>
    <lineage>
        <taxon>Bacteria</taxon>
        <taxon>Pseudomonadati</taxon>
        <taxon>Bacteroidota</taxon>
        <taxon>Flavobacteriia</taxon>
        <taxon>Flavobacteriales</taxon>
        <taxon>Flavobacteriaceae</taxon>
        <taxon>Salegentibacter</taxon>
    </lineage>
</organism>
<name>A0ABS0TKS0_9FLAO</name>
<reference evidence="4 5" key="1">
    <citation type="submission" date="2020-12" db="EMBL/GenBank/DDBJ databases">
        <title>Salegentibacter orientalis sp. nov., isolated from costal sediment.</title>
        <authorList>
            <person name="Lian F.-B."/>
        </authorList>
    </citation>
    <scope>NUCLEOTIDE SEQUENCE [LARGE SCALE GENOMIC DNA]</scope>
    <source>
        <strain evidence="4 5">F60176</strain>
    </source>
</reference>
<dbReference type="Proteomes" id="UP000635665">
    <property type="component" value="Unassembled WGS sequence"/>
</dbReference>
<comment type="caution">
    <text evidence="4">The sequence shown here is derived from an EMBL/GenBank/DDBJ whole genome shotgun (WGS) entry which is preliminary data.</text>
</comment>
<dbReference type="RefSeq" id="WP_198639486.1">
    <property type="nucleotide sequence ID" value="NZ_JAEHNY010000017.1"/>
</dbReference>
<accession>A0ABS0TKS0</accession>
<dbReference type="InterPro" id="IPR006860">
    <property type="entry name" value="FecR"/>
</dbReference>
<keyword evidence="1" id="KW-1133">Transmembrane helix</keyword>
<dbReference type="PANTHER" id="PTHR30273">
    <property type="entry name" value="PERIPLASMIC SIGNAL SENSOR AND SIGMA FACTOR ACTIVATOR FECR-RELATED"/>
    <property type="match status" value="1"/>
</dbReference>
<evidence type="ECO:0000259" key="2">
    <source>
        <dbReference type="Pfam" id="PF04773"/>
    </source>
</evidence>
<feature type="domain" description="FecR protein" evidence="2">
    <location>
        <begin position="160"/>
        <end position="256"/>
    </location>
</feature>
<dbReference type="Gene3D" id="3.55.50.30">
    <property type="match status" value="1"/>
</dbReference>